<name>A0AAU9D5P4_9BACT</name>
<accession>A0AAU9D5P4</accession>
<evidence type="ECO:0000313" key="2">
    <source>
        <dbReference type="Proteomes" id="UP001348817"/>
    </source>
</evidence>
<protein>
    <submittedName>
        <fullName evidence="1">Uncharacterized protein</fullName>
    </submittedName>
</protein>
<sequence>MEGNNAFIDSRGRLREFKPDEQMVDQELAKEIIKYAYEQVCWNFSCLKSDFTNFYYHTEEFCYHDLCMVTLQLNQSDRNLKKIMVRTPELIMVFHEIPDGVEFEMEELIDDAGREFDQRDENRND</sequence>
<reference evidence="1 2" key="1">
    <citation type="submission" date="2021-12" db="EMBL/GenBank/DDBJ databases">
        <title>Genome sequencing of bacteria with rrn-lacking chromosome and rrn-plasmid.</title>
        <authorList>
            <person name="Anda M."/>
            <person name="Iwasaki W."/>
        </authorList>
    </citation>
    <scope>NUCLEOTIDE SEQUENCE [LARGE SCALE GENOMIC DNA]</scope>
    <source>
        <strain evidence="1 2">DSM 100852</strain>
        <plasmid evidence="1 2">pFA6</plasmid>
    </source>
</reference>
<gene>
    <name evidence="1" type="ORF">FUAX_51140</name>
</gene>
<dbReference type="KEGG" id="fax:FUAX_51140"/>
<dbReference type="AlphaFoldDB" id="A0AAU9D5P4"/>
<proteinExistence type="predicted"/>
<dbReference type="Proteomes" id="UP001348817">
    <property type="component" value="Plasmid pFA6"/>
</dbReference>
<evidence type="ECO:0000313" key="1">
    <source>
        <dbReference type="EMBL" id="BDD12682.1"/>
    </source>
</evidence>
<organism evidence="1 2">
    <name type="scientific">Fulvitalea axinellae</name>
    <dbReference type="NCBI Taxonomy" id="1182444"/>
    <lineage>
        <taxon>Bacteria</taxon>
        <taxon>Pseudomonadati</taxon>
        <taxon>Bacteroidota</taxon>
        <taxon>Cytophagia</taxon>
        <taxon>Cytophagales</taxon>
        <taxon>Persicobacteraceae</taxon>
        <taxon>Fulvitalea</taxon>
    </lineage>
</organism>
<dbReference type="EMBL" id="AP025320">
    <property type="protein sequence ID" value="BDD12682.1"/>
    <property type="molecule type" value="Genomic_DNA"/>
</dbReference>
<keyword evidence="2" id="KW-1185">Reference proteome</keyword>
<dbReference type="RefSeq" id="WP_338395987.1">
    <property type="nucleotide sequence ID" value="NZ_AP025320.1"/>
</dbReference>
<geneLocation type="plasmid" evidence="1 2">
    <name>pFA6</name>
</geneLocation>
<keyword evidence="1" id="KW-0614">Plasmid</keyword>